<accession>A0A0A0DBE2</accession>
<dbReference type="InterPro" id="IPR029017">
    <property type="entry name" value="Enolase-like_N"/>
</dbReference>
<dbReference type="Gene3D" id="3.30.390.10">
    <property type="entry name" value="Enolase-like, N-terminal domain"/>
    <property type="match status" value="1"/>
</dbReference>
<sequence>MKIDRLRTYMTRDKDRPRLLVAIDTDDGLTGWGECYNHGPDRALAPLLEYLFTFLQGQDPRRIEYIVQYLMQQTRFPPGALTLAAISAIDHCLWDISAKALGVPVYMLLGGNARDRVRVYAGVYTAPDAPAAREEFDRLNENWGLTAFKLSPYRINIYENRWGEVVRTSADYFRSLRETVRSDYEIAFDAHARIFEPHQAVQLGNALAPYDPLFFEEPIRPENVEVWGDIKRQMACTLATGESLYSRFEFLRLLSHRGADIIQPDICVVGGLLEMRKIAAIAEAHYVTVAPHNPMGPLATAVNLHFSAAQPNFRILEYRLPHGPNYTFQAGGEASGGGAKADASAGAWYVKDPYLPREGYLELRPDRPGWGVEIDEEVLKTDGYIHWERRVGRRPDGSSAFP</sequence>
<organism evidence="3 4">
    <name type="scientific">Inquilinus limosus MP06</name>
    <dbReference type="NCBI Taxonomy" id="1398085"/>
    <lineage>
        <taxon>Bacteria</taxon>
        <taxon>Pseudomonadati</taxon>
        <taxon>Pseudomonadota</taxon>
        <taxon>Alphaproteobacteria</taxon>
        <taxon>Rhodospirillales</taxon>
        <taxon>Rhodospirillaceae</taxon>
        <taxon>Inquilinus</taxon>
    </lineage>
</organism>
<dbReference type="AlphaFoldDB" id="A0A0A0DBE2"/>
<name>A0A0A0DBE2_9PROT</name>
<protein>
    <submittedName>
        <fullName evidence="3">Isomerase</fullName>
    </submittedName>
</protein>
<evidence type="ECO:0000256" key="1">
    <source>
        <dbReference type="ARBA" id="ARBA00023239"/>
    </source>
</evidence>
<evidence type="ECO:0000259" key="2">
    <source>
        <dbReference type="SMART" id="SM00922"/>
    </source>
</evidence>
<evidence type="ECO:0000313" key="4">
    <source>
        <dbReference type="Proteomes" id="UP000029995"/>
    </source>
</evidence>
<keyword evidence="1" id="KW-0456">Lyase</keyword>
<dbReference type="PANTHER" id="PTHR48080:SF2">
    <property type="entry name" value="D-GALACTONATE DEHYDRATASE"/>
    <property type="match status" value="1"/>
</dbReference>
<dbReference type="InterPro" id="IPR034593">
    <property type="entry name" value="DgoD-like"/>
</dbReference>
<feature type="domain" description="Mandelate racemase/muconate lactonizing enzyme C-terminal" evidence="2">
    <location>
        <begin position="129"/>
        <end position="237"/>
    </location>
</feature>
<dbReference type="RefSeq" id="WP_034830985.1">
    <property type="nucleotide sequence ID" value="NZ_JANX01000003.1"/>
</dbReference>
<dbReference type="SFLD" id="SFLDF00563">
    <property type="entry name" value="galactarate_dehydratase_3"/>
    <property type="match status" value="1"/>
</dbReference>
<dbReference type="SUPFAM" id="SSF54826">
    <property type="entry name" value="Enolase N-terminal domain-like"/>
    <property type="match status" value="1"/>
</dbReference>
<dbReference type="Pfam" id="PF02746">
    <property type="entry name" value="MR_MLE_N"/>
    <property type="match status" value="1"/>
</dbReference>
<dbReference type="CDD" id="cd03316">
    <property type="entry name" value="MR_like"/>
    <property type="match status" value="1"/>
</dbReference>
<dbReference type="InterPro" id="IPR029065">
    <property type="entry name" value="Enolase_C-like"/>
</dbReference>
<dbReference type="OrthoDB" id="7511553at2"/>
<dbReference type="InterPro" id="IPR013342">
    <property type="entry name" value="Mandelate_racemase_C"/>
</dbReference>
<dbReference type="GO" id="GO:0016829">
    <property type="term" value="F:lyase activity"/>
    <property type="evidence" value="ECO:0007669"/>
    <property type="project" value="UniProtKB-KW"/>
</dbReference>
<dbReference type="InterPro" id="IPR034623">
    <property type="entry name" value="Galactarate_dehydratase_3"/>
</dbReference>
<dbReference type="SUPFAM" id="SSF51604">
    <property type="entry name" value="Enolase C-terminal domain-like"/>
    <property type="match status" value="1"/>
</dbReference>
<dbReference type="Pfam" id="PF13378">
    <property type="entry name" value="MR_MLE_C"/>
    <property type="match status" value="1"/>
</dbReference>
<evidence type="ECO:0000313" key="3">
    <source>
        <dbReference type="EMBL" id="KGM36031.1"/>
    </source>
</evidence>
<proteinExistence type="predicted"/>
<dbReference type="InterPro" id="IPR036849">
    <property type="entry name" value="Enolase-like_C_sf"/>
</dbReference>
<keyword evidence="3" id="KW-0413">Isomerase</keyword>
<dbReference type="PANTHER" id="PTHR48080">
    <property type="entry name" value="D-GALACTONATE DEHYDRATASE-RELATED"/>
    <property type="match status" value="1"/>
</dbReference>
<dbReference type="GO" id="GO:0016853">
    <property type="term" value="F:isomerase activity"/>
    <property type="evidence" value="ECO:0007669"/>
    <property type="project" value="UniProtKB-KW"/>
</dbReference>
<dbReference type="SFLD" id="SFLDG00179">
    <property type="entry name" value="mandelate_racemase"/>
    <property type="match status" value="1"/>
</dbReference>
<dbReference type="SFLD" id="SFLDS00001">
    <property type="entry name" value="Enolase"/>
    <property type="match status" value="1"/>
</dbReference>
<comment type="caution">
    <text evidence="3">The sequence shown here is derived from an EMBL/GenBank/DDBJ whole genome shotgun (WGS) entry which is preliminary data.</text>
</comment>
<dbReference type="SMART" id="SM00922">
    <property type="entry name" value="MR_MLE"/>
    <property type="match status" value="1"/>
</dbReference>
<dbReference type="EMBL" id="JANX01000003">
    <property type="protein sequence ID" value="KGM36031.1"/>
    <property type="molecule type" value="Genomic_DNA"/>
</dbReference>
<gene>
    <name evidence="3" type="ORF">P409_01140</name>
</gene>
<reference evidence="3 4" key="1">
    <citation type="submission" date="2014-01" db="EMBL/GenBank/DDBJ databases">
        <title>Genome sequence determination for a cystic fibrosis isolate, Inquilinus limosus.</title>
        <authorList>
            <person name="Pino M."/>
            <person name="Di Conza J."/>
            <person name="Gutkind G."/>
        </authorList>
    </citation>
    <scope>NUCLEOTIDE SEQUENCE [LARGE SCALE GENOMIC DNA]</scope>
    <source>
        <strain evidence="3 4">MP06</strain>
    </source>
</reference>
<dbReference type="InterPro" id="IPR013341">
    <property type="entry name" value="Mandelate_racemase_N_dom"/>
</dbReference>
<dbReference type="Proteomes" id="UP000029995">
    <property type="component" value="Unassembled WGS sequence"/>
</dbReference>
<dbReference type="Gene3D" id="3.20.20.120">
    <property type="entry name" value="Enolase-like C-terminal domain"/>
    <property type="match status" value="1"/>
</dbReference>